<organism evidence="2">
    <name type="scientific">Anopheles braziliensis</name>
    <dbReference type="NCBI Taxonomy" id="58242"/>
    <lineage>
        <taxon>Eukaryota</taxon>
        <taxon>Metazoa</taxon>
        <taxon>Ecdysozoa</taxon>
        <taxon>Arthropoda</taxon>
        <taxon>Hexapoda</taxon>
        <taxon>Insecta</taxon>
        <taxon>Pterygota</taxon>
        <taxon>Neoptera</taxon>
        <taxon>Endopterygota</taxon>
        <taxon>Diptera</taxon>
        <taxon>Nematocera</taxon>
        <taxon>Culicoidea</taxon>
        <taxon>Culicidae</taxon>
        <taxon>Anophelinae</taxon>
        <taxon>Anopheles</taxon>
    </lineage>
</organism>
<dbReference type="AlphaFoldDB" id="A0A2M3ZLB6"/>
<proteinExistence type="predicted"/>
<reference evidence="2" key="1">
    <citation type="submission" date="2018-01" db="EMBL/GenBank/DDBJ databases">
        <title>An insight into the sialome of Amazonian anophelines.</title>
        <authorList>
            <person name="Ribeiro J.M."/>
            <person name="Scarpassa V."/>
            <person name="Calvo E."/>
        </authorList>
    </citation>
    <scope>NUCLEOTIDE SEQUENCE</scope>
    <source>
        <tissue evidence="2">Salivary glands</tissue>
    </source>
</reference>
<protein>
    <submittedName>
        <fullName evidence="2">Uncharacterized protein</fullName>
    </submittedName>
</protein>
<dbReference type="EMBL" id="GGFM01008542">
    <property type="protein sequence ID" value="MBW29293.1"/>
    <property type="molecule type" value="Transcribed_RNA"/>
</dbReference>
<evidence type="ECO:0000256" key="1">
    <source>
        <dbReference type="SAM" id="MobiDB-lite"/>
    </source>
</evidence>
<feature type="compositionally biased region" description="Polar residues" evidence="1">
    <location>
        <begin position="90"/>
        <end position="107"/>
    </location>
</feature>
<evidence type="ECO:0000313" key="2">
    <source>
        <dbReference type="EMBL" id="MBW29293.1"/>
    </source>
</evidence>
<accession>A0A2M3ZLB6</accession>
<sequence length="118" mass="12969">MVTNQLGLSLLCGRCCNAETDYMVPAVCWIRMVMGGGIDATVLIGRATMFCTKRVYSRVLAEPGTPFFGRSFTWWPTSGRQSDRHAPAASSDQQTPFSCRGCTSSGFPDTRTAYPRSR</sequence>
<feature type="region of interest" description="Disordered" evidence="1">
    <location>
        <begin position="78"/>
        <end position="118"/>
    </location>
</feature>
<name>A0A2M3ZLB6_9DIPT</name>